<dbReference type="Proteomes" id="UP001295469">
    <property type="component" value="Chromosome C04"/>
</dbReference>
<name>A0A816K2S4_BRANA</name>
<reference evidence="1" key="1">
    <citation type="submission" date="2021-01" db="EMBL/GenBank/DDBJ databases">
        <authorList>
            <consortium name="Genoscope - CEA"/>
            <person name="William W."/>
        </authorList>
    </citation>
    <scope>NUCLEOTIDE SEQUENCE</scope>
</reference>
<proteinExistence type="predicted"/>
<dbReference type="EMBL" id="HG994368">
    <property type="protein sequence ID" value="CAF1860682.1"/>
    <property type="molecule type" value="Genomic_DNA"/>
</dbReference>
<protein>
    <submittedName>
        <fullName evidence="1">(rape) hypothetical protein</fullName>
    </submittedName>
</protein>
<evidence type="ECO:0000313" key="1">
    <source>
        <dbReference type="EMBL" id="CAF1860682.1"/>
    </source>
</evidence>
<dbReference type="AlphaFoldDB" id="A0A816K2S4"/>
<organism evidence="1">
    <name type="scientific">Brassica napus</name>
    <name type="common">Rape</name>
    <dbReference type="NCBI Taxonomy" id="3708"/>
    <lineage>
        <taxon>Eukaryota</taxon>
        <taxon>Viridiplantae</taxon>
        <taxon>Streptophyta</taxon>
        <taxon>Embryophyta</taxon>
        <taxon>Tracheophyta</taxon>
        <taxon>Spermatophyta</taxon>
        <taxon>Magnoliopsida</taxon>
        <taxon>eudicotyledons</taxon>
        <taxon>Gunneridae</taxon>
        <taxon>Pentapetalae</taxon>
        <taxon>rosids</taxon>
        <taxon>malvids</taxon>
        <taxon>Brassicales</taxon>
        <taxon>Brassicaceae</taxon>
        <taxon>Brassiceae</taxon>
        <taxon>Brassica</taxon>
    </lineage>
</organism>
<gene>
    <name evidence="1" type="ORF">DARMORV10_C04P51690.1</name>
</gene>
<accession>A0A816K2S4</accession>
<sequence length="66" mass="7812">MERYGTKDRHNIAKRILEIIYLMQIMLIESSVIIITKKKRESISIINRLKMVIKESTKCVCINHSH</sequence>